<evidence type="ECO:0000313" key="1">
    <source>
        <dbReference type="EMBL" id="MBP1965709.1"/>
    </source>
</evidence>
<evidence type="ECO:0000313" key="2">
    <source>
        <dbReference type="Proteomes" id="UP001519344"/>
    </source>
</evidence>
<reference evidence="1 2" key="1">
    <citation type="submission" date="2021-03" db="EMBL/GenBank/DDBJ databases">
        <title>Genomic Encyclopedia of Type Strains, Phase IV (KMG-IV): sequencing the most valuable type-strain genomes for metagenomic binning, comparative biology and taxonomic classification.</title>
        <authorList>
            <person name="Goeker M."/>
        </authorList>
    </citation>
    <scope>NUCLEOTIDE SEQUENCE [LARGE SCALE GENOMIC DNA]</scope>
    <source>
        <strain evidence="1 2">DSM 24950</strain>
    </source>
</reference>
<keyword evidence="2" id="KW-1185">Reference proteome</keyword>
<accession>A0ABS4I6H1</accession>
<gene>
    <name evidence="1" type="ORF">J2Z65_004954</name>
</gene>
<dbReference type="InterPro" id="IPR029063">
    <property type="entry name" value="SAM-dependent_MTases_sf"/>
</dbReference>
<dbReference type="Gene3D" id="3.40.50.150">
    <property type="entry name" value="Vaccinia Virus protein VP39"/>
    <property type="match status" value="1"/>
</dbReference>
<evidence type="ECO:0008006" key="3">
    <source>
        <dbReference type="Google" id="ProtNLM"/>
    </source>
</evidence>
<sequence>MSIGTMKYPQYIGLDVAQSSISLCKEIFKEDTNKSFMLYKPGYLVNRGFFKAELVVCLDVLYHITDEHDFNTTLLDVFQCSSKWVVLYTKITTGLEPQEVATIKDRDTLSHLAKFSDFEIVEIINQRYPQLSSSHFIILEKKEL</sequence>
<dbReference type="EMBL" id="JAGGKV010000015">
    <property type="protein sequence ID" value="MBP1965709.1"/>
    <property type="molecule type" value="Genomic_DNA"/>
</dbReference>
<organism evidence="1 2">
    <name type="scientific">Paenibacillus aceris</name>
    <dbReference type="NCBI Taxonomy" id="869555"/>
    <lineage>
        <taxon>Bacteria</taxon>
        <taxon>Bacillati</taxon>
        <taxon>Bacillota</taxon>
        <taxon>Bacilli</taxon>
        <taxon>Bacillales</taxon>
        <taxon>Paenibacillaceae</taxon>
        <taxon>Paenibacillus</taxon>
    </lineage>
</organism>
<dbReference type="Proteomes" id="UP001519344">
    <property type="component" value="Unassembled WGS sequence"/>
</dbReference>
<proteinExistence type="predicted"/>
<comment type="caution">
    <text evidence="1">The sequence shown here is derived from an EMBL/GenBank/DDBJ whole genome shotgun (WGS) entry which is preliminary data.</text>
</comment>
<name>A0ABS4I6H1_9BACL</name>
<protein>
    <recommendedName>
        <fullName evidence="3">Class I SAM-dependent methyltransferase</fullName>
    </recommendedName>
</protein>
<dbReference type="RefSeq" id="WP_193580956.1">
    <property type="nucleotide sequence ID" value="NZ_JAAOZR010000023.1"/>
</dbReference>